<dbReference type="EMBL" id="RRCM01000002">
    <property type="protein sequence ID" value="RRJ14329.1"/>
    <property type="molecule type" value="Genomic_DNA"/>
</dbReference>
<dbReference type="GO" id="GO:0003677">
    <property type="term" value="F:DNA binding"/>
    <property type="evidence" value="ECO:0007669"/>
    <property type="project" value="InterPro"/>
</dbReference>
<sequence>MKLTVSKSKNSATFYVQKSIRKSNGSVTTATIEKLGNLDMVKTRANGKDPYIWAQEYVDELNRKEYEEQKEILIKCSPSKLLKPDEKHLFNCGYLFLQSIYYSLNLDKICSKISKKYSFEYDLNDILSRLIFTRILYPSSKLASNRSSKMFIEQPTFNLHDIYRSLSVLAKESDFIQSELYKNSQIILPRRNDILYYDCTNYYFEIEQEDELRKYGKSKQHQPLPIVGMGMFMDHDGIPLAFDIFPGNKNEQPTLKPLEQKVIDDYGIDSIIICTDAGLSSNANRKFNDKTLFGERIRSFITTQSIKQLPKYLKEFALDPEGWSLQGETGLFNLNNLDEQTDYNKVFYKERWIKEDLSDKKVKEGDKALEQHLIVSFSLKYKKYHQKIRQSQIDRANKLIEKGEYKRNQKNQNDPRRFIATETMTSSGEVCDREIPYIDSNLIAEEEKYDGLYAVCTNLETTSTEEIVRINKKRWEIEECFRIMKTEFSARPIYLQREDRIKAHFITCFASLVVFRILEKKLGEQYTCDEIINVLRSMMMYRPGEKLGYLPAYTRTAITDALHEAFGFRTDYEILTDLSMKKVFRDSKKSR</sequence>
<dbReference type="Proteomes" id="UP000276982">
    <property type="component" value="Unassembled WGS sequence"/>
</dbReference>
<dbReference type="AlphaFoldDB" id="A0A3P3Q1K3"/>
<dbReference type="PANTHER" id="PTHR34614:SF2">
    <property type="entry name" value="TRANSPOSASE IS4-LIKE DOMAIN-CONTAINING PROTEIN"/>
    <property type="match status" value="1"/>
</dbReference>
<organism evidence="2 3">
    <name type="scientific">Lachnoanaerobaculum orale</name>
    <dbReference type="NCBI Taxonomy" id="979627"/>
    <lineage>
        <taxon>Bacteria</taxon>
        <taxon>Bacillati</taxon>
        <taxon>Bacillota</taxon>
        <taxon>Clostridia</taxon>
        <taxon>Lachnospirales</taxon>
        <taxon>Lachnospiraceae</taxon>
        <taxon>Lachnoanaerobaculum</taxon>
    </lineage>
</organism>
<dbReference type="GO" id="GO:0004803">
    <property type="term" value="F:transposase activity"/>
    <property type="evidence" value="ECO:0007669"/>
    <property type="project" value="InterPro"/>
</dbReference>
<dbReference type="SUPFAM" id="SSF53098">
    <property type="entry name" value="Ribonuclease H-like"/>
    <property type="match status" value="1"/>
</dbReference>
<reference evidence="2 3" key="1">
    <citation type="submission" date="2018-11" db="EMBL/GenBank/DDBJ databases">
        <title>Genome sequencing of Lachnoanaerobaculum orale DSM 24553T.</title>
        <authorList>
            <person name="Kook J.-K."/>
            <person name="Park S.-N."/>
            <person name="Lim Y.K."/>
        </authorList>
    </citation>
    <scope>NUCLEOTIDE SEQUENCE [LARGE SCALE GENOMIC DNA]</scope>
    <source>
        <strain evidence="2 3">DSM 24553</strain>
    </source>
</reference>
<dbReference type="InterPro" id="IPR047654">
    <property type="entry name" value="IS1634_transpos"/>
</dbReference>
<dbReference type="RefSeq" id="WP_124952892.1">
    <property type="nucleotide sequence ID" value="NZ_RRCM01000002.1"/>
</dbReference>
<accession>A0A3P3Q1K3</accession>
<evidence type="ECO:0000313" key="3">
    <source>
        <dbReference type="Proteomes" id="UP000276982"/>
    </source>
</evidence>
<dbReference type="InterPro" id="IPR002559">
    <property type="entry name" value="Transposase_11"/>
</dbReference>
<feature type="domain" description="Transposase IS4-like" evidence="1">
    <location>
        <begin position="375"/>
        <end position="513"/>
    </location>
</feature>
<keyword evidence="3" id="KW-1185">Reference proteome</keyword>
<dbReference type="NCBIfam" id="NF033559">
    <property type="entry name" value="transpos_IS1634"/>
    <property type="match status" value="1"/>
</dbReference>
<evidence type="ECO:0000313" key="2">
    <source>
        <dbReference type="EMBL" id="RRJ14329.1"/>
    </source>
</evidence>
<dbReference type="Pfam" id="PF01609">
    <property type="entry name" value="DDE_Tnp_1"/>
    <property type="match status" value="1"/>
</dbReference>
<dbReference type="PANTHER" id="PTHR34614">
    <property type="match status" value="1"/>
</dbReference>
<name>A0A3P3Q1K3_9FIRM</name>
<gene>
    <name evidence="2" type="ORF">EHW90_11645</name>
</gene>
<evidence type="ECO:0000259" key="1">
    <source>
        <dbReference type="Pfam" id="PF01609"/>
    </source>
</evidence>
<comment type="caution">
    <text evidence="2">The sequence shown here is derived from an EMBL/GenBank/DDBJ whole genome shotgun (WGS) entry which is preliminary data.</text>
</comment>
<dbReference type="GO" id="GO:0006313">
    <property type="term" value="P:DNA transposition"/>
    <property type="evidence" value="ECO:0007669"/>
    <property type="project" value="InterPro"/>
</dbReference>
<protein>
    <submittedName>
        <fullName evidence="2">IS1634 family transposase</fullName>
    </submittedName>
</protein>
<proteinExistence type="predicted"/>
<dbReference type="InterPro" id="IPR012337">
    <property type="entry name" value="RNaseH-like_sf"/>
</dbReference>